<dbReference type="Gene3D" id="3.10.150.10">
    <property type="entry name" value="DNA Polymerase III, subunit A, domain 2"/>
    <property type="match status" value="1"/>
</dbReference>
<dbReference type="EMBL" id="CP024964">
    <property type="protein sequence ID" value="ATZ17599.1"/>
    <property type="molecule type" value="Genomic_DNA"/>
</dbReference>
<evidence type="ECO:0000259" key="13">
    <source>
        <dbReference type="Pfam" id="PF02768"/>
    </source>
</evidence>
<keyword evidence="8" id="KW-0235">DNA replication</keyword>
<dbReference type="OrthoDB" id="8421503at2"/>
<dbReference type="InterPro" id="IPR046938">
    <property type="entry name" value="DNA_clamp_sf"/>
</dbReference>
<feature type="domain" description="DNA polymerase III beta sliding clamp N-terminal" evidence="11">
    <location>
        <begin position="1"/>
        <end position="123"/>
    </location>
</feature>
<evidence type="ECO:0000256" key="7">
    <source>
        <dbReference type="ARBA" id="ARBA00022695"/>
    </source>
</evidence>
<evidence type="ECO:0000313" key="15">
    <source>
        <dbReference type="Proteomes" id="UP000231896"/>
    </source>
</evidence>
<evidence type="ECO:0000256" key="10">
    <source>
        <dbReference type="ARBA" id="ARBA00023125"/>
    </source>
</evidence>
<organism evidence="14 15">
    <name type="scientific">Mesoplasma melaleucae</name>
    <dbReference type="NCBI Taxonomy" id="81459"/>
    <lineage>
        <taxon>Bacteria</taxon>
        <taxon>Bacillati</taxon>
        <taxon>Mycoplasmatota</taxon>
        <taxon>Mollicutes</taxon>
        <taxon>Entomoplasmatales</taxon>
        <taxon>Entomoplasmataceae</taxon>
        <taxon>Mesoplasma</taxon>
    </lineage>
</organism>
<accession>A0A2K8NUW0</accession>
<keyword evidence="10" id="KW-0238">DNA-binding</keyword>
<evidence type="ECO:0000256" key="9">
    <source>
        <dbReference type="ARBA" id="ARBA00022932"/>
    </source>
</evidence>
<dbReference type="GO" id="GO:0006271">
    <property type="term" value="P:DNA strand elongation involved in DNA replication"/>
    <property type="evidence" value="ECO:0007669"/>
    <property type="project" value="TreeGrafter"/>
</dbReference>
<dbReference type="PANTHER" id="PTHR30478">
    <property type="entry name" value="DNA POLYMERASE III SUBUNIT BETA"/>
    <property type="match status" value="1"/>
</dbReference>
<evidence type="ECO:0000256" key="1">
    <source>
        <dbReference type="ARBA" id="ARBA00002266"/>
    </source>
</evidence>
<evidence type="ECO:0000256" key="5">
    <source>
        <dbReference type="ARBA" id="ARBA00022490"/>
    </source>
</evidence>
<dbReference type="CDD" id="cd00140">
    <property type="entry name" value="beta_clamp"/>
    <property type="match status" value="1"/>
</dbReference>
<evidence type="ECO:0000259" key="12">
    <source>
        <dbReference type="Pfam" id="PF02767"/>
    </source>
</evidence>
<feature type="domain" description="DNA polymerase III beta sliding clamp central" evidence="12">
    <location>
        <begin position="134"/>
        <end position="247"/>
    </location>
</feature>
<evidence type="ECO:0000256" key="2">
    <source>
        <dbReference type="ARBA" id="ARBA00004496"/>
    </source>
</evidence>
<dbReference type="GO" id="GO:0003887">
    <property type="term" value="F:DNA-directed DNA polymerase activity"/>
    <property type="evidence" value="ECO:0007669"/>
    <property type="project" value="UniProtKB-KW"/>
</dbReference>
<dbReference type="GO" id="GO:0009360">
    <property type="term" value="C:DNA polymerase III complex"/>
    <property type="evidence" value="ECO:0007669"/>
    <property type="project" value="InterPro"/>
</dbReference>
<evidence type="ECO:0000256" key="3">
    <source>
        <dbReference type="ARBA" id="ARBA00010752"/>
    </source>
</evidence>
<sequence>MKISINKDVLLEELSKASKIIDPKSFNPALLGIHIEASFDKLVIISSNTSTSFKSDLINENSDLVIDQPGKILVKPKFILELLRKLDSEFVTLSTFGENELEIITKKSNLKVSILNFDDFPILGFVERGIELSINPQEFKNTLNQTINSISMYNQKVVLTGMNLKIKDNKISFVTTDLFRVSLKEITLNENTSEEIDIIIPHKTLLELSRLIDNVNDFKIIMHDGNATFKLDNNLLQSTLIEGRYPNVYSAFPVTHEIKLELNARTILKVLSRFELTTDSNIASVVNLDIGVSEIILKATIAETAKYEEKFTDYKFEGSTSLNINFNTKYLIEAIRTFDDQLIYMTFNTQNKPVLITGAQKRDLKQVVLPTYA</sequence>
<dbReference type="KEGG" id="eml:EMELA_v1c00020"/>
<dbReference type="InterPro" id="IPR022634">
    <property type="entry name" value="DNA_polIII_beta_N"/>
</dbReference>
<dbReference type="GO" id="GO:0005737">
    <property type="term" value="C:cytoplasm"/>
    <property type="evidence" value="ECO:0007669"/>
    <property type="project" value="UniProtKB-SubCell"/>
</dbReference>
<dbReference type="SMART" id="SM00480">
    <property type="entry name" value="POL3Bc"/>
    <property type="match status" value="1"/>
</dbReference>
<comment type="similarity">
    <text evidence="3">Belongs to the beta sliding clamp family.</text>
</comment>
<evidence type="ECO:0000259" key="11">
    <source>
        <dbReference type="Pfam" id="PF00712"/>
    </source>
</evidence>
<dbReference type="GO" id="GO:0003677">
    <property type="term" value="F:DNA binding"/>
    <property type="evidence" value="ECO:0007669"/>
    <property type="project" value="UniProtKB-KW"/>
</dbReference>
<evidence type="ECO:0000256" key="8">
    <source>
        <dbReference type="ARBA" id="ARBA00022705"/>
    </source>
</evidence>
<dbReference type="InterPro" id="IPR022635">
    <property type="entry name" value="DNA_polIII_beta_C"/>
</dbReference>
<dbReference type="Pfam" id="PF02768">
    <property type="entry name" value="DNA_pol3_beta_3"/>
    <property type="match status" value="1"/>
</dbReference>
<name>A0A2K8NUW0_9MOLU</name>
<keyword evidence="5" id="KW-0963">Cytoplasm</keyword>
<keyword evidence="9" id="KW-0239">DNA-directed DNA polymerase</keyword>
<dbReference type="Gene3D" id="3.70.10.10">
    <property type="match status" value="1"/>
</dbReference>
<keyword evidence="15" id="KW-1185">Reference proteome</keyword>
<dbReference type="GO" id="GO:0008408">
    <property type="term" value="F:3'-5' exonuclease activity"/>
    <property type="evidence" value="ECO:0007669"/>
    <property type="project" value="InterPro"/>
</dbReference>
<dbReference type="PANTHER" id="PTHR30478:SF0">
    <property type="entry name" value="BETA SLIDING CLAMP"/>
    <property type="match status" value="1"/>
</dbReference>
<comment type="function">
    <text evidence="1">Confers DNA tethering and processivity to DNA polymerases and other proteins. Acts as a clamp, forming a ring around DNA (a reaction catalyzed by the clamp-loading complex) which diffuses in an ATP-independent manner freely and bidirectionally along dsDNA. Initially characterized for its ability to contact the catalytic subunit of DNA polymerase III (Pol III), a complex, multichain enzyme responsible for most of the replicative synthesis in bacteria; Pol III exhibits 3'-5' exonuclease proofreading activity. The beta chain is required for initiation of replication as well as for processivity of DNA replication.</text>
</comment>
<protein>
    <submittedName>
        <fullName evidence="14">DNA polymerase III subunit beta</fullName>
    </submittedName>
</protein>
<dbReference type="SUPFAM" id="SSF55979">
    <property type="entry name" value="DNA clamp"/>
    <property type="match status" value="3"/>
</dbReference>
<evidence type="ECO:0000256" key="4">
    <source>
        <dbReference type="ARBA" id="ARBA00011400"/>
    </source>
</evidence>
<reference evidence="14 15" key="1">
    <citation type="submission" date="2017-11" db="EMBL/GenBank/DDBJ databases">
        <title>Genome sequence of Entomoplasma melaleucae M1 (ATCC 49191).</title>
        <authorList>
            <person name="Lo W.-S."/>
            <person name="Gasparich G.E."/>
            <person name="Kuo C.-H."/>
        </authorList>
    </citation>
    <scope>NUCLEOTIDE SEQUENCE [LARGE SCALE GENOMIC DNA]</scope>
    <source>
        <strain evidence="14 15">M1</strain>
    </source>
</reference>
<feature type="domain" description="DNA polymerase III beta sliding clamp C-terminal" evidence="13">
    <location>
        <begin position="250"/>
        <end position="371"/>
    </location>
</feature>
<dbReference type="InterPro" id="IPR022637">
    <property type="entry name" value="DNA_polIII_beta_cen"/>
</dbReference>
<dbReference type="STRING" id="1408435.GCA_000685885_00110"/>
<dbReference type="Pfam" id="PF00712">
    <property type="entry name" value="DNA_pol3_beta"/>
    <property type="match status" value="1"/>
</dbReference>
<keyword evidence="6" id="KW-0808">Transferase</keyword>
<dbReference type="RefSeq" id="WP_028123909.1">
    <property type="nucleotide sequence ID" value="NZ_CP024964.1"/>
</dbReference>
<gene>
    <name evidence="14" type="primary">dnaN</name>
    <name evidence="14" type="ORF">EMELA_v1c00020</name>
</gene>
<dbReference type="NCBIfam" id="TIGR00663">
    <property type="entry name" value="dnan"/>
    <property type="match status" value="1"/>
</dbReference>
<keyword evidence="7" id="KW-0548">Nucleotidyltransferase</keyword>
<dbReference type="Pfam" id="PF02767">
    <property type="entry name" value="DNA_pol3_beta_2"/>
    <property type="match status" value="1"/>
</dbReference>
<dbReference type="Proteomes" id="UP000231896">
    <property type="component" value="Chromosome"/>
</dbReference>
<comment type="subunit">
    <text evidence="4">Forms a ring-shaped head-to-tail homodimer around DNA which binds and tethers DNA polymerases and other proteins to the DNA. The DNA replisome complex has a single clamp-loading complex (3 tau and 1 each of delta, delta', psi and chi subunits) which binds 3 Pol III cores (1 core on the leading strand and 2 on the lagging strand) each with a beta sliding clamp dimer. Additional proteins in the replisome are other copies of gamma, psi and chi, Ssb, DNA helicase and RNA primase.</text>
</comment>
<dbReference type="InterPro" id="IPR001001">
    <property type="entry name" value="DNA_polIII_beta"/>
</dbReference>
<dbReference type="AlphaFoldDB" id="A0A2K8NUW0"/>
<evidence type="ECO:0000313" key="14">
    <source>
        <dbReference type="EMBL" id="ATZ17599.1"/>
    </source>
</evidence>
<proteinExistence type="inferred from homology"/>
<evidence type="ECO:0000256" key="6">
    <source>
        <dbReference type="ARBA" id="ARBA00022679"/>
    </source>
</evidence>
<comment type="subcellular location">
    <subcellularLocation>
        <location evidence="2">Cytoplasm</location>
    </subcellularLocation>
</comment>